<evidence type="ECO:0000313" key="4">
    <source>
        <dbReference type="RefSeq" id="XP_006818406.1"/>
    </source>
</evidence>
<gene>
    <name evidence="4" type="primary">LOC102806783</name>
</gene>
<dbReference type="Gene3D" id="3.30.300.90">
    <property type="entry name" value="BolA-like"/>
    <property type="match status" value="1"/>
</dbReference>
<proteinExistence type="inferred from homology"/>
<organism evidence="3 4">
    <name type="scientific">Saccoglossus kowalevskii</name>
    <name type="common">Acorn worm</name>
    <dbReference type="NCBI Taxonomy" id="10224"/>
    <lineage>
        <taxon>Eukaryota</taxon>
        <taxon>Metazoa</taxon>
        <taxon>Hemichordata</taxon>
        <taxon>Enteropneusta</taxon>
        <taxon>Harrimaniidae</taxon>
        <taxon>Saccoglossus</taxon>
    </lineage>
</organism>
<evidence type="ECO:0000313" key="3">
    <source>
        <dbReference type="Proteomes" id="UP000694865"/>
    </source>
</evidence>
<sequence length="161" mass="18929">MSRKFESTAEQQHGTPYCFVLRMCVRISCYFQPFNFRHAFFHLLSRGFDGARCREYWTILHELNYRGFIINMLRTVLSRKLVFLKRLFSSQTEGEKKISEILKQRFPTAEAVQVTDVSGGCGAMYEIQIVSDVFHGKRTVMQHRMVNENVNSCLTIHQLHR</sequence>
<dbReference type="InterPro" id="IPR002634">
    <property type="entry name" value="BolA"/>
</dbReference>
<protein>
    <submittedName>
        <fullName evidence="4">Uncharacterized protein LOC102806783</fullName>
    </submittedName>
</protein>
<dbReference type="PANTHER" id="PTHR46188">
    <property type="entry name" value="BOLA-LIKE PROTEIN 3"/>
    <property type="match status" value="1"/>
</dbReference>
<evidence type="ECO:0000256" key="1">
    <source>
        <dbReference type="ARBA" id="ARBA00005578"/>
    </source>
</evidence>
<dbReference type="InterPro" id="IPR036065">
    <property type="entry name" value="BolA-like_sf"/>
</dbReference>
<dbReference type="SUPFAM" id="SSF82657">
    <property type="entry name" value="BolA-like"/>
    <property type="match status" value="1"/>
</dbReference>
<keyword evidence="3" id="KW-1185">Reference proteome</keyword>
<dbReference type="RefSeq" id="XP_006818406.1">
    <property type="nucleotide sequence ID" value="XM_006818343.1"/>
</dbReference>
<comment type="similarity">
    <text evidence="1 2">Belongs to the BolA/IbaG family.</text>
</comment>
<evidence type="ECO:0000256" key="2">
    <source>
        <dbReference type="RuleBase" id="RU003860"/>
    </source>
</evidence>
<name>A0ABM0MEG5_SACKO</name>
<dbReference type="PANTHER" id="PTHR46188:SF1">
    <property type="entry name" value="BOLA-LIKE PROTEIN 3"/>
    <property type="match status" value="1"/>
</dbReference>
<dbReference type="Pfam" id="PF01722">
    <property type="entry name" value="BolA"/>
    <property type="match status" value="1"/>
</dbReference>
<dbReference type="GeneID" id="102806783"/>
<reference evidence="4" key="1">
    <citation type="submission" date="2025-08" db="UniProtKB">
        <authorList>
            <consortium name="RefSeq"/>
        </authorList>
    </citation>
    <scope>IDENTIFICATION</scope>
    <source>
        <tissue evidence="4">Testes</tissue>
    </source>
</reference>
<dbReference type="InterPro" id="IPR052275">
    <property type="entry name" value="Mt_Fe-S_assembly_factor"/>
</dbReference>
<dbReference type="Proteomes" id="UP000694865">
    <property type="component" value="Unplaced"/>
</dbReference>
<accession>A0ABM0MEG5</accession>